<dbReference type="RefSeq" id="XP_056577668.1">
    <property type="nucleotide sequence ID" value="XM_056721418.1"/>
</dbReference>
<name>A0A9W9V7J4_9EURO</name>
<gene>
    <name evidence="6" type="ORF">N7517_003688</name>
</gene>
<dbReference type="SUPFAM" id="SSF81383">
    <property type="entry name" value="F-box domain"/>
    <property type="match status" value="1"/>
</dbReference>
<feature type="signal peptide" evidence="4">
    <location>
        <begin position="1"/>
        <end position="22"/>
    </location>
</feature>
<evidence type="ECO:0000256" key="2">
    <source>
        <dbReference type="ARBA" id="ARBA00023043"/>
    </source>
</evidence>
<evidence type="ECO:0000256" key="4">
    <source>
        <dbReference type="SAM" id="SignalP"/>
    </source>
</evidence>
<dbReference type="SUPFAM" id="SSF48403">
    <property type="entry name" value="Ankyrin repeat"/>
    <property type="match status" value="1"/>
</dbReference>
<keyword evidence="1" id="KW-0677">Repeat</keyword>
<reference evidence="6" key="1">
    <citation type="submission" date="2022-12" db="EMBL/GenBank/DDBJ databases">
        <authorList>
            <person name="Petersen C."/>
        </authorList>
    </citation>
    <scope>NUCLEOTIDE SEQUENCE</scope>
    <source>
        <strain evidence="6">IBT 3081</strain>
    </source>
</reference>
<dbReference type="InterPro" id="IPR036047">
    <property type="entry name" value="F-box-like_dom_sf"/>
</dbReference>
<dbReference type="InterPro" id="IPR002110">
    <property type="entry name" value="Ankyrin_rpt"/>
</dbReference>
<feature type="repeat" description="ANK" evidence="3">
    <location>
        <begin position="222"/>
        <end position="254"/>
    </location>
</feature>
<evidence type="ECO:0000256" key="1">
    <source>
        <dbReference type="ARBA" id="ARBA00022737"/>
    </source>
</evidence>
<reference evidence="6" key="2">
    <citation type="journal article" date="2023" name="IMA Fungus">
        <title>Comparative genomic study of the Penicillium genus elucidates a diverse pangenome and 15 lateral gene transfer events.</title>
        <authorList>
            <person name="Petersen C."/>
            <person name="Sorensen T."/>
            <person name="Nielsen M.R."/>
            <person name="Sondergaard T.E."/>
            <person name="Sorensen J.L."/>
            <person name="Fitzpatrick D.A."/>
            <person name="Frisvad J.C."/>
            <person name="Nielsen K.L."/>
        </authorList>
    </citation>
    <scope>NUCLEOTIDE SEQUENCE</scope>
    <source>
        <strain evidence="6">IBT 3081</strain>
    </source>
</reference>
<dbReference type="SMART" id="SM00248">
    <property type="entry name" value="ANK"/>
    <property type="match status" value="10"/>
</dbReference>
<dbReference type="PROSITE" id="PS50088">
    <property type="entry name" value="ANK_REPEAT"/>
    <property type="match status" value="5"/>
</dbReference>
<dbReference type="PROSITE" id="PS50297">
    <property type="entry name" value="ANK_REP_REGION"/>
    <property type="match status" value="4"/>
</dbReference>
<feature type="repeat" description="ANK" evidence="3">
    <location>
        <begin position="337"/>
        <end position="365"/>
    </location>
</feature>
<dbReference type="PRINTS" id="PR01415">
    <property type="entry name" value="ANKYRIN"/>
</dbReference>
<evidence type="ECO:0000313" key="6">
    <source>
        <dbReference type="EMBL" id="KAJ5371682.1"/>
    </source>
</evidence>
<protein>
    <recommendedName>
        <fullName evidence="5">F-box domain-containing protein</fullName>
    </recommendedName>
</protein>
<proteinExistence type="predicted"/>
<comment type="caution">
    <text evidence="6">The sequence shown here is derived from an EMBL/GenBank/DDBJ whole genome shotgun (WGS) entry which is preliminary data.</text>
</comment>
<dbReference type="AlphaFoldDB" id="A0A9W9V7J4"/>
<evidence type="ECO:0000313" key="7">
    <source>
        <dbReference type="Proteomes" id="UP001147752"/>
    </source>
</evidence>
<dbReference type="EMBL" id="JAPZBT010000002">
    <property type="protein sequence ID" value="KAJ5371682.1"/>
    <property type="molecule type" value="Genomic_DNA"/>
</dbReference>
<dbReference type="Pfam" id="PF12937">
    <property type="entry name" value="F-box-like"/>
    <property type="match status" value="1"/>
</dbReference>
<feature type="repeat" description="ANK" evidence="3">
    <location>
        <begin position="124"/>
        <end position="156"/>
    </location>
</feature>
<keyword evidence="4" id="KW-0732">Signal</keyword>
<dbReference type="Proteomes" id="UP001147752">
    <property type="component" value="Unassembled WGS sequence"/>
</dbReference>
<feature type="domain" description="F-box" evidence="5">
    <location>
        <begin position="3"/>
        <end position="45"/>
    </location>
</feature>
<dbReference type="Pfam" id="PF12796">
    <property type="entry name" value="Ank_2"/>
    <property type="match status" value="3"/>
</dbReference>
<keyword evidence="7" id="KW-1185">Reference proteome</keyword>
<evidence type="ECO:0000256" key="3">
    <source>
        <dbReference type="PROSITE-ProRule" id="PRU00023"/>
    </source>
</evidence>
<feature type="repeat" description="ANK" evidence="3">
    <location>
        <begin position="408"/>
        <end position="434"/>
    </location>
</feature>
<feature type="repeat" description="ANK" evidence="3">
    <location>
        <begin position="95"/>
        <end position="123"/>
    </location>
</feature>
<dbReference type="PANTHER" id="PTHR24198:SF165">
    <property type="entry name" value="ANKYRIN REPEAT-CONTAINING PROTEIN-RELATED"/>
    <property type="match status" value="1"/>
</dbReference>
<feature type="chain" id="PRO_5040946827" description="F-box domain-containing protein" evidence="4">
    <location>
        <begin position="23"/>
        <end position="473"/>
    </location>
</feature>
<sequence>MSIEVLPAELILLIFSFLPSESSIAALALSNRHFYATANPYLYQNNVRQGNSSALDWAAQNGRIDTLQKALDAGAPLPKEQWKYPKRVLNFQPHPISLAAKFGHANIVRYMVDVGVDPNIRDADCFTPLTVAALAGHASVVKYLLDVGTRQHVEHEKCVWFAAIHGHVNVVDIILSAPKQLGSECDKEELLNAALSAAIHSQRIPVLRLLFTHGVQVNVLGEGESPISRAAATGNRDLVSQLLAYGADPNLIKGRRKSLAPLTVAVMNGHEEIAQMVVRETESLHRTRALAFAISEQNRRMAEMLLRSGAPPQFDPSEIPELEILGPWEYDLVWVQPLLLAVRICSLELVELLLEYGADVNVECTEHPNDGVRREYGRALFLAVEKSDEAMVDLLLKGGADPEVTDIFGQPPLTYAVYRDHEAIVRSLLDHGANPYHAVDHSGRKLLFFWQMKHSTFLQLQEAEIKWSKQHLC</sequence>
<dbReference type="PANTHER" id="PTHR24198">
    <property type="entry name" value="ANKYRIN REPEAT AND PROTEIN KINASE DOMAIN-CONTAINING PROTEIN"/>
    <property type="match status" value="1"/>
</dbReference>
<dbReference type="InterPro" id="IPR001810">
    <property type="entry name" value="F-box_dom"/>
</dbReference>
<keyword evidence="2 3" id="KW-0040">ANK repeat</keyword>
<dbReference type="Pfam" id="PF00023">
    <property type="entry name" value="Ank"/>
    <property type="match status" value="1"/>
</dbReference>
<dbReference type="OrthoDB" id="366390at2759"/>
<accession>A0A9W9V7J4</accession>
<dbReference type="Gene3D" id="1.25.40.20">
    <property type="entry name" value="Ankyrin repeat-containing domain"/>
    <property type="match status" value="2"/>
</dbReference>
<evidence type="ECO:0000259" key="5">
    <source>
        <dbReference type="Pfam" id="PF12937"/>
    </source>
</evidence>
<dbReference type="GeneID" id="81460601"/>
<dbReference type="InterPro" id="IPR036770">
    <property type="entry name" value="Ankyrin_rpt-contain_sf"/>
</dbReference>
<organism evidence="6 7">
    <name type="scientific">Penicillium concentricum</name>
    <dbReference type="NCBI Taxonomy" id="293559"/>
    <lineage>
        <taxon>Eukaryota</taxon>
        <taxon>Fungi</taxon>
        <taxon>Dikarya</taxon>
        <taxon>Ascomycota</taxon>
        <taxon>Pezizomycotina</taxon>
        <taxon>Eurotiomycetes</taxon>
        <taxon>Eurotiomycetidae</taxon>
        <taxon>Eurotiales</taxon>
        <taxon>Aspergillaceae</taxon>
        <taxon>Penicillium</taxon>
    </lineage>
</organism>